<evidence type="ECO:0000256" key="11">
    <source>
        <dbReference type="ARBA" id="ARBA00023136"/>
    </source>
</evidence>
<evidence type="ECO:0000256" key="6">
    <source>
        <dbReference type="ARBA" id="ARBA00022692"/>
    </source>
</evidence>
<organism evidence="17 18">
    <name type="scientific">Pyrrhoderma noxium</name>
    <dbReference type="NCBI Taxonomy" id="2282107"/>
    <lineage>
        <taxon>Eukaryota</taxon>
        <taxon>Fungi</taxon>
        <taxon>Dikarya</taxon>
        <taxon>Basidiomycota</taxon>
        <taxon>Agaricomycotina</taxon>
        <taxon>Agaricomycetes</taxon>
        <taxon>Hymenochaetales</taxon>
        <taxon>Hymenochaetaceae</taxon>
        <taxon>Pyrrhoderma</taxon>
    </lineage>
</organism>
<evidence type="ECO:0000256" key="14">
    <source>
        <dbReference type="SAM" id="Phobius"/>
    </source>
</evidence>
<evidence type="ECO:0000256" key="13">
    <source>
        <dbReference type="SAM" id="MobiDB-lite"/>
    </source>
</evidence>
<dbReference type="InParanoid" id="A0A286UJK5"/>
<keyword evidence="11 14" id="KW-0472">Membrane</keyword>
<evidence type="ECO:0000256" key="2">
    <source>
        <dbReference type="ARBA" id="ARBA00006150"/>
    </source>
</evidence>
<evidence type="ECO:0000256" key="1">
    <source>
        <dbReference type="ARBA" id="ARBA00004576"/>
    </source>
</evidence>
<evidence type="ECO:0000256" key="3">
    <source>
        <dbReference type="ARBA" id="ARBA00022438"/>
    </source>
</evidence>
<dbReference type="OrthoDB" id="16520at2759"/>
<sequence length="918" mass="103161">MEMPVAKRDADLIYQRWGDKVLNAVMQTSVYTRLEDTSEENENLASQSRAGNGKVLRPHVYYDEGPFDAPSSDSEEETLLEKGPESRRSGSRSPRTAENGFESGSLFTGELKRRAGTLRCLLILLSFLVLFAMIIGIFAAHTYTGTSFAIVRGLKPLTMDHVFNGTFYAQHSSLRWVKEAGDGVYADVDNTRSMEEGYTLNIAEWKVSPDLKHILVKADYKKQWRHSSFGNYYIHDIAAKTTISLVEPSSPPRTSYAEWSPTGEAIAFVHSNDLYIRPDAEPNTQAIRLTASGSPTRFNGVPDWVYEEEVFSGESALWWSPDSRKLAFLESDETDVDVYTFPVYNPDSSSWSVHPYTEDVAMRYPKPGYANPRVEVRLFDLAGYLANSEGEETDEEEEIDDEISEHLFRLTWSPRHSSGESIIMDVTWVGSDDLLVKEVNRAADDGSVVFFDTSNFETDSEVRGAVVRRLGKNGEEGDDGWIESRQAITPLPSALVSTLGLGRTAYLDLVNNSAGFTHIALFSPASSNEPRFLTDGEWEVVNNILGVDAKGIVYFAAAYPTSVERAIIAAPIPSVLGEETEELDRIANLTVLTDVSVPAWYEADFSPESGFYLLGYRGPNVPWQSILKTGVTREEFEYKLHENEKLNVTLSEYQSPITIHSTIENDGYELNAMELLPPNFDDSGRTKYPVLFRVYGGPGSQMVHTQFVRDWHAYLTCALKYIVVVVDGRGTGYKGRALRNPIRGNLGYWETRDQVEAARVWASKKYVDPKRIGIWGWSYGGFMSSKIAEANDGIHSLAMAVAPVISWRLYDSIYTERYMSTPSLNPGGYANASISNMTGFHNINYLLAHGSGDDNVHFANSAHLLDMFTADKVRGFRFRMFTDSDHSINRRGAYRELHEWMTEFLLEKWGKGGTRRRW</sequence>
<keyword evidence="3 17" id="KW-0031">Aminopeptidase</keyword>
<protein>
    <submittedName>
        <fullName evidence="17">Dipeptidyl aminopeptidase</fullName>
    </submittedName>
</protein>
<dbReference type="STRING" id="2282107.A0A286UJK5"/>
<keyword evidence="12" id="KW-0325">Glycoprotein</keyword>
<evidence type="ECO:0000256" key="10">
    <source>
        <dbReference type="ARBA" id="ARBA00022989"/>
    </source>
</evidence>
<keyword evidence="6 14" id="KW-0812">Transmembrane</keyword>
<dbReference type="InterPro" id="IPR002471">
    <property type="entry name" value="Pept_S9_AS"/>
</dbReference>
<comment type="subcellular location">
    <subcellularLocation>
        <location evidence="1">Vacuole membrane</location>
        <topology evidence="1">Single-pass type II membrane protein</topology>
    </subcellularLocation>
</comment>
<evidence type="ECO:0000256" key="4">
    <source>
        <dbReference type="ARBA" id="ARBA00022554"/>
    </source>
</evidence>
<feature type="region of interest" description="Disordered" evidence="13">
    <location>
        <begin position="66"/>
        <end position="100"/>
    </location>
</feature>
<dbReference type="SUPFAM" id="SSF53474">
    <property type="entry name" value="alpha/beta-Hydrolases"/>
    <property type="match status" value="1"/>
</dbReference>
<evidence type="ECO:0000256" key="5">
    <source>
        <dbReference type="ARBA" id="ARBA00022670"/>
    </source>
</evidence>
<evidence type="ECO:0000256" key="9">
    <source>
        <dbReference type="ARBA" id="ARBA00022968"/>
    </source>
</evidence>
<dbReference type="Pfam" id="PF00326">
    <property type="entry name" value="Peptidase_S9"/>
    <property type="match status" value="1"/>
</dbReference>
<dbReference type="PANTHER" id="PTHR11731">
    <property type="entry name" value="PROTEASE FAMILY S9B,C DIPEPTIDYL-PEPTIDASE IV-RELATED"/>
    <property type="match status" value="1"/>
</dbReference>
<dbReference type="FunCoup" id="A0A286UJK5">
    <property type="interactions" value="117"/>
</dbReference>
<dbReference type="Gene3D" id="3.40.50.1820">
    <property type="entry name" value="alpha/beta hydrolase"/>
    <property type="match status" value="1"/>
</dbReference>
<dbReference type="EMBL" id="NBII01000004">
    <property type="protein sequence ID" value="PAV19806.1"/>
    <property type="molecule type" value="Genomic_DNA"/>
</dbReference>
<keyword evidence="10 14" id="KW-1133">Transmembrane helix</keyword>
<dbReference type="AlphaFoldDB" id="A0A286UJK5"/>
<dbReference type="GO" id="GO:0004177">
    <property type="term" value="F:aminopeptidase activity"/>
    <property type="evidence" value="ECO:0007669"/>
    <property type="project" value="UniProtKB-KW"/>
</dbReference>
<dbReference type="GO" id="GO:0005774">
    <property type="term" value="C:vacuolar membrane"/>
    <property type="evidence" value="ECO:0007669"/>
    <property type="project" value="UniProtKB-SubCell"/>
</dbReference>
<dbReference type="GO" id="GO:0008239">
    <property type="term" value="F:dipeptidyl-peptidase activity"/>
    <property type="evidence" value="ECO:0007669"/>
    <property type="project" value="TreeGrafter"/>
</dbReference>
<dbReference type="GO" id="GO:0004252">
    <property type="term" value="F:serine-type endopeptidase activity"/>
    <property type="evidence" value="ECO:0007669"/>
    <property type="project" value="InterPro"/>
</dbReference>
<dbReference type="SUPFAM" id="SSF82171">
    <property type="entry name" value="DPP6 N-terminal domain-like"/>
    <property type="match status" value="1"/>
</dbReference>
<evidence type="ECO:0000256" key="8">
    <source>
        <dbReference type="ARBA" id="ARBA00022825"/>
    </source>
</evidence>
<feature type="domain" description="Dipeptidylpeptidase IV N-terminal" evidence="16">
    <location>
        <begin position="208"/>
        <end position="623"/>
    </location>
</feature>
<reference evidence="17 18" key="1">
    <citation type="journal article" date="2017" name="Mol. Ecol.">
        <title>Comparative and population genomic landscape of Phellinus noxius: A hypervariable fungus causing root rot in trees.</title>
        <authorList>
            <person name="Chung C.L."/>
            <person name="Lee T.J."/>
            <person name="Akiba M."/>
            <person name="Lee H.H."/>
            <person name="Kuo T.H."/>
            <person name="Liu D."/>
            <person name="Ke H.M."/>
            <person name="Yokoi T."/>
            <person name="Roa M.B."/>
            <person name="Lu M.J."/>
            <person name="Chang Y.Y."/>
            <person name="Ann P.J."/>
            <person name="Tsai J.N."/>
            <person name="Chen C.Y."/>
            <person name="Tzean S.S."/>
            <person name="Ota Y."/>
            <person name="Hattori T."/>
            <person name="Sahashi N."/>
            <person name="Liou R.F."/>
            <person name="Kikuchi T."/>
            <person name="Tsai I.J."/>
        </authorList>
    </citation>
    <scope>NUCLEOTIDE SEQUENCE [LARGE SCALE GENOMIC DNA]</scope>
    <source>
        <strain evidence="17 18">FFPRI411160</strain>
    </source>
</reference>
<dbReference type="Pfam" id="PF00930">
    <property type="entry name" value="DPPIV_N"/>
    <property type="match status" value="1"/>
</dbReference>
<keyword evidence="18" id="KW-1185">Reference proteome</keyword>
<dbReference type="Proteomes" id="UP000217199">
    <property type="component" value="Unassembled WGS sequence"/>
</dbReference>
<dbReference type="InterPro" id="IPR002469">
    <property type="entry name" value="Peptidase_S9B_N"/>
</dbReference>
<keyword evidence="4" id="KW-0926">Vacuole</keyword>
<evidence type="ECO:0000256" key="12">
    <source>
        <dbReference type="ARBA" id="ARBA00023180"/>
    </source>
</evidence>
<evidence type="ECO:0000313" key="18">
    <source>
        <dbReference type="Proteomes" id="UP000217199"/>
    </source>
</evidence>
<feature type="transmembrane region" description="Helical" evidence="14">
    <location>
        <begin position="121"/>
        <end position="143"/>
    </location>
</feature>
<accession>A0A286UJK5</accession>
<name>A0A286UJK5_9AGAM</name>
<evidence type="ECO:0000259" key="15">
    <source>
        <dbReference type="Pfam" id="PF00326"/>
    </source>
</evidence>
<feature type="domain" description="Peptidase S9 prolyl oligopeptidase catalytic" evidence="15">
    <location>
        <begin position="710"/>
        <end position="910"/>
    </location>
</feature>
<dbReference type="Gene3D" id="2.140.10.30">
    <property type="entry name" value="Dipeptidylpeptidase IV, N-terminal domain"/>
    <property type="match status" value="1"/>
</dbReference>
<comment type="similarity">
    <text evidence="2">Belongs to the peptidase S9B family.</text>
</comment>
<keyword evidence="7" id="KW-0378">Hydrolase</keyword>
<proteinExistence type="inferred from homology"/>
<gene>
    <name evidence="17" type="ORF">PNOK_0474000</name>
</gene>
<dbReference type="GO" id="GO:0005886">
    <property type="term" value="C:plasma membrane"/>
    <property type="evidence" value="ECO:0007669"/>
    <property type="project" value="TreeGrafter"/>
</dbReference>
<keyword evidence="5" id="KW-0645">Protease</keyword>
<dbReference type="FunFam" id="3.40.50.1820:FF:000003">
    <property type="entry name" value="Dipeptidyl peptidase 4"/>
    <property type="match status" value="1"/>
</dbReference>
<keyword evidence="8" id="KW-0720">Serine protease</keyword>
<evidence type="ECO:0000259" key="16">
    <source>
        <dbReference type="Pfam" id="PF00930"/>
    </source>
</evidence>
<dbReference type="InterPro" id="IPR050278">
    <property type="entry name" value="Serine_Prot_S9B/DPPIV"/>
</dbReference>
<feature type="compositionally biased region" description="Basic and acidic residues" evidence="13">
    <location>
        <begin position="79"/>
        <end position="88"/>
    </location>
</feature>
<dbReference type="PROSITE" id="PS00708">
    <property type="entry name" value="PRO_ENDOPEP_SER"/>
    <property type="match status" value="1"/>
</dbReference>
<dbReference type="GO" id="GO:0006508">
    <property type="term" value="P:proteolysis"/>
    <property type="evidence" value="ECO:0007669"/>
    <property type="project" value="UniProtKB-KW"/>
</dbReference>
<comment type="caution">
    <text evidence="17">The sequence shown here is derived from an EMBL/GenBank/DDBJ whole genome shotgun (WGS) entry which is preliminary data.</text>
</comment>
<keyword evidence="9" id="KW-0735">Signal-anchor</keyword>
<evidence type="ECO:0000313" key="17">
    <source>
        <dbReference type="EMBL" id="PAV19806.1"/>
    </source>
</evidence>
<dbReference type="InterPro" id="IPR029058">
    <property type="entry name" value="AB_hydrolase_fold"/>
</dbReference>
<dbReference type="PANTHER" id="PTHR11731:SF200">
    <property type="entry name" value="DIPEPTIDYL PEPTIDASE 10, ISOFORM B"/>
    <property type="match status" value="1"/>
</dbReference>
<dbReference type="InterPro" id="IPR001375">
    <property type="entry name" value="Peptidase_S9_cat"/>
</dbReference>
<evidence type="ECO:0000256" key="7">
    <source>
        <dbReference type="ARBA" id="ARBA00022801"/>
    </source>
</evidence>